<evidence type="ECO:0000256" key="1">
    <source>
        <dbReference type="ARBA" id="ARBA00008455"/>
    </source>
</evidence>
<dbReference type="GO" id="GO:0008234">
    <property type="term" value="F:cysteine-type peptidase activity"/>
    <property type="evidence" value="ECO:0007669"/>
    <property type="project" value="InterPro"/>
</dbReference>
<dbReference type="Gene3D" id="3.90.70.10">
    <property type="entry name" value="Cysteine proteinases"/>
    <property type="match status" value="1"/>
</dbReference>
<dbReference type="InterPro" id="IPR038765">
    <property type="entry name" value="Papain-like_cys_pep_sf"/>
</dbReference>
<evidence type="ECO:0000313" key="4">
    <source>
        <dbReference type="EMBL" id="CAL6066859.1"/>
    </source>
</evidence>
<name>A0AA86RCB2_9EUKA</name>
<keyword evidence="5" id="KW-1185">Reference proteome</keyword>
<dbReference type="GO" id="GO:0006508">
    <property type="term" value="P:proteolysis"/>
    <property type="evidence" value="ECO:0007669"/>
    <property type="project" value="InterPro"/>
</dbReference>
<feature type="domain" description="Peptidase C1A papain C-terminal" evidence="2">
    <location>
        <begin position="56"/>
        <end position="268"/>
    </location>
</feature>
<dbReference type="AlphaFoldDB" id="A0AA86RCB2"/>
<protein>
    <submittedName>
        <fullName evidence="3">Cathepsin B</fullName>
    </submittedName>
    <submittedName>
        <fullName evidence="4">Cathepsin_B</fullName>
    </submittedName>
</protein>
<dbReference type="InterPro" id="IPR025661">
    <property type="entry name" value="Pept_asp_AS"/>
</dbReference>
<reference evidence="3" key="1">
    <citation type="submission" date="2023-06" db="EMBL/GenBank/DDBJ databases">
        <authorList>
            <person name="Kurt Z."/>
        </authorList>
    </citation>
    <scope>NUCLEOTIDE SEQUENCE</scope>
</reference>
<evidence type="ECO:0000313" key="3">
    <source>
        <dbReference type="EMBL" id="CAI9974910.1"/>
    </source>
</evidence>
<evidence type="ECO:0000259" key="2">
    <source>
        <dbReference type="SMART" id="SM00645"/>
    </source>
</evidence>
<dbReference type="SUPFAM" id="SSF54001">
    <property type="entry name" value="Cysteine proteinases"/>
    <property type="match status" value="1"/>
</dbReference>
<comment type="caution">
    <text evidence="3">The sequence shown here is derived from an EMBL/GenBank/DDBJ whole genome shotgun (WGS) entry which is preliminary data.</text>
</comment>
<dbReference type="EMBL" id="CATOUU010001157">
    <property type="protein sequence ID" value="CAI9974910.1"/>
    <property type="molecule type" value="Genomic_DNA"/>
</dbReference>
<dbReference type="Proteomes" id="UP001642409">
    <property type="component" value="Unassembled WGS sequence"/>
</dbReference>
<evidence type="ECO:0000313" key="5">
    <source>
        <dbReference type="Proteomes" id="UP001642409"/>
    </source>
</evidence>
<reference evidence="4 5" key="2">
    <citation type="submission" date="2024-07" db="EMBL/GenBank/DDBJ databases">
        <authorList>
            <person name="Akdeniz Z."/>
        </authorList>
    </citation>
    <scope>NUCLEOTIDE SEQUENCE [LARGE SCALE GENOMIC DNA]</scope>
</reference>
<comment type="similarity">
    <text evidence="1">Belongs to the peptidase C1 family.</text>
</comment>
<dbReference type="PANTHER" id="PTHR12411">
    <property type="entry name" value="CYSTEINE PROTEASE FAMILY C1-RELATED"/>
    <property type="match status" value="1"/>
</dbReference>
<sequence>MLLATRITGDRYLEMLLNIPDLTWTPGLPHKTSAIFSKRRSSAFKSLSIEKTDQSAPDSFNWLEMRQQCFKVQDSQNCGASQAFAAAGSFSNNRCIHAVESTFTQYSQQFMISCGEGCEEKDGAESQEKFLQKIGIPMLNCVSYKASNQQCPTTCDNGSFMSVFKIHKYHNVCQNEESIKTAILLGAIHTTFDVYSDFMYYTGGIYQQTSGSLIGSIGVTLVGYGEENGIKYWIVGNSWGTSWGENGYFRIIRGINECNIEQECFLQHVYL</sequence>
<accession>A0AA86RCB2</accession>
<proteinExistence type="inferred from homology"/>
<dbReference type="PROSITE" id="PS00640">
    <property type="entry name" value="THIOL_PROTEASE_ASN"/>
    <property type="match status" value="1"/>
</dbReference>
<dbReference type="EMBL" id="CAXDID020000265">
    <property type="protein sequence ID" value="CAL6066859.1"/>
    <property type="molecule type" value="Genomic_DNA"/>
</dbReference>
<dbReference type="InterPro" id="IPR000668">
    <property type="entry name" value="Peptidase_C1A_C"/>
</dbReference>
<dbReference type="InterPro" id="IPR013128">
    <property type="entry name" value="Peptidase_C1A"/>
</dbReference>
<dbReference type="SMART" id="SM00645">
    <property type="entry name" value="Pept_C1"/>
    <property type="match status" value="1"/>
</dbReference>
<dbReference type="Pfam" id="PF00112">
    <property type="entry name" value="Peptidase_C1"/>
    <property type="match status" value="1"/>
</dbReference>
<organism evidence="3">
    <name type="scientific">Hexamita inflata</name>
    <dbReference type="NCBI Taxonomy" id="28002"/>
    <lineage>
        <taxon>Eukaryota</taxon>
        <taxon>Metamonada</taxon>
        <taxon>Diplomonadida</taxon>
        <taxon>Hexamitidae</taxon>
        <taxon>Hexamitinae</taxon>
        <taxon>Hexamita</taxon>
    </lineage>
</organism>
<gene>
    <name evidence="4" type="ORF">HINF_LOCUS52745</name>
    <name evidence="3" type="ORF">HINF_LOCUS62555</name>
</gene>